<dbReference type="OrthoDB" id="1043111at2759"/>
<gene>
    <name evidence="2" type="ORF">F0562_004360</name>
</gene>
<dbReference type="CDD" id="cd01814">
    <property type="entry name" value="Ubl_MUBs_plant"/>
    <property type="match status" value="1"/>
</dbReference>
<dbReference type="SUPFAM" id="SSF54236">
    <property type="entry name" value="Ubiquitin-like"/>
    <property type="match status" value="1"/>
</dbReference>
<evidence type="ECO:0000259" key="1">
    <source>
        <dbReference type="PROSITE" id="PS50053"/>
    </source>
</evidence>
<protein>
    <recommendedName>
        <fullName evidence="1">Ubiquitin-like domain-containing protein</fullName>
    </recommendedName>
</protein>
<dbReference type="PANTHER" id="PTHR13169:SF26">
    <property type="entry name" value="MEMBRANE-ANCHORED UBIQUITIN-FOLD PROTEIN 2"/>
    <property type="match status" value="1"/>
</dbReference>
<organism evidence="2 3">
    <name type="scientific">Nyssa sinensis</name>
    <dbReference type="NCBI Taxonomy" id="561372"/>
    <lineage>
        <taxon>Eukaryota</taxon>
        <taxon>Viridiplantae</taxon>
        <taxon>Streptophyta</taxon>
        <taxon>Embryophyta</taxon>
        <taxon>Tracheophyta</taxon>
        <taxon>Spermatophyta</taxon>
        <taxon>Magnoliopsida</taxon>
        <taxon>eudicotyledons</taxon>
        <taxon>Gunneridae</taxon>
        <taxon>Pentapetalae</taxon>
        <taxon>asterids</taxon>
        <taxon>Cornales</taxon>
        <taxon>Nyssaceae</taxon>
        <taxon>Nyssa</taxon>
    </lineage>
</organism>
<dbReference type="PANTHER" id="PTHR13169">
    <property type="entry name" value="UBIQUITIN-LIKE PROTEIN 3 HCG-1 PROTEIN"/>
    <property type="match status" value="1"/>
</dbReference>
<dbReference type="InterPro" id="IPR029071">
    <property type="entry name" value="Ubiquitin-like_domsf"/>
</dbReference>
<dbReference type="InterPro" id="IPR000626">
    <property type="entry name" value="Ubiquitin-like_dom"/>
</dbReference>
<dbReference type="EMBL" id="CM018032">
    <property type="protein sequence ID" value="KAA8547931.1"/>
    <property type="molecule type" value="Genomic_DNA"/>
</dbReference>
<dbReference type="AlphaFoldDB" id="A0A5J5C305"/>
<dbReference type="InterPro" id="IPR040015">
    <property type="entry name" value="UBL3-like"/>
</dbReference>
<dbReference type="PROSITE" id="PS50053">
    <property type="entry name" value="UBIQUITIN_2"/>
    <property type="match status" value="1"/>
</dbReference>
<feature type="domain" description="Ubiquitin-like" evidence="1">
    <location>
        <begin position="8"/>
        <end position="74"/>
    </location>
</feature>
<sequence length="168" mass="18283">MSGVQDQLEIKFRLTDGSDIGPKSFPAATSVATLKENILAQWPKEKEYGPRTVKDVKLISAGKILENNRTVGECKSPLCDVPGGVTTMHVVVQPPPLEKEKKLEEHHLQIKSAEVGIDIEIDELLTNEGQLNALPENSTRAGRDSANGHYDVVLGRPPSCSSANEFLL</sequence>
<keyword evidence="3" id="KW-1185">Reference proteome</keyword>
<dbReference type="Proteomes" id="UP000325577">
    <property type="component" value="Linkage Group LG1"/>
</dbReference>
<evidence type="ECO:0000313" key="3">
    <source>
        <dbReference type="Proteomes" id="UP000325577"/>
    </source>
</evidence>
<evidence type="ECO:0000313" key="2">
    <source>
        <dbReference type="EMBL" id="KAA8547931.1"/>
    </source>
</evidence>
<dbReference type="Pfam" id="PF13881">
    <property type="entry name" value="Rad60-SLD_2"/>
    <property type="match status" value="1"/>
</dbReference>
<accession>A0A5J5C305</accession>
<name>A0A5J5C305_9ASTE</name>
<dbReference type="Gene3D" id="3.10.20.90">
    <property type="entry name" value="Phosphatidylinositol 3-kinase Catalytic Subunit, Chain A, domain 1"/>
    <property type="match status" value="1"/>
</dbReference>
<dbReference type="InterPro" id="IPR039540">
    <property type="entry name" value="UBL3-like_ubiquitin_dom"/>
</dbReference>
<reference evidence="2 3" key="1">
    <citation type="submission" date="2019-09" db="EMBL/GenBank/DDBJ databases">
        <title>A chromosome-level genome assembly of the Chinese tupelo Nyssa sinensis.</title>
        <authorList>
            <person name="Yang X."/>
            <person name="Kang M."/>
            <person name="Yang Y."/>
            <person name="Xiong H."/>
            <person name="Wang M."/>
            <person name="Zhang Z."/>
            <person name="Wang Z."/>
            <person name="Wu H."/>
            <person name="Ma T."/>
            <person name="Liu J."/>
            <person name="Xi Z."/>
        </authorList>
    </citation>
    <scope>NUCLEOTIDE SEQUENCE [LARGE SCALE GENOMIC DNA]</scope>
    <source>
        <strain evidence="2">J267</strain>
        <tissue evidence="2">Leaf</tissue>
    </source>
</reference>
<proteinExistence type="predicted"/>